<dbReference type="InterPro" id="IPR045213">
    <property type="entry name" value="Malic_NAD-bd_bact_type"/>
</dbReference>
<evidence type="ECO:0000259" key="8">
    <source>
        <dbReference type="SMART" id="SM00919"/>
    </source>
</evidence>
<dbReference type="EC" id="1.1.1.40" evidence="10"/>
<dbReference type="InterPro" id="IPR012188">
    <property type="entry name" value="ME_PTA"/>
</dbReference>
<dbReference type="SMART" id="SM00919">
    <property type="entry name" value="Malic_M"/>
    <property type="match status" value="1"/>
</dbReference>
<dbReference type="Gene3D" id="3.40.50.10380">
    <property type="entry name" value="Malic enzyme, N-terminal domain"/>
    <property type="match status" value="1"/>
</dbReference>
<evidence type="ECO:0000313" key="11">
    <source>
        <dbReference type="Proteomes" id="UP000727456"/>
    </source>
</evidence>
<dbReference type="SUPFAM" id="SSF51735">
    <property type="entry name" value="NAD(P)-binding Rossmann-fold domains"/>
    <property type="match status" value="1"/>
</dbReference>
<evidence type="ECO:0000259" key="9">
    <source>
        <dbReference type="SMART" id="SM01274"/>
    </source>
</evidence>
<dbReference type="InterPro" id="IPR036291">
    <property type="entry name" value="NAD(P)-bd_dom_sf"/>
</dbReference>
<feature type="domain" description="Malic enzyme NAD-binding" evidence="8">
    <location>
        <begin position="168"/>
        <end position="405"/>
    </location>
</feature>
<dbReference type="InterPro" id="IPR042113">
    <property type="entry name" value="P_AcTrfase_dom1"/>
</dbReference>
<dbReference type="PANTHER" id="PTHR43237:SF4">
    <property type="entry name" value="NADP-DEPENDENT MALIC ENZYME"/>
    <property type="match status" value="1"/>
</dbReference>
<dbReference type="InterPro" id="IPR037062">
    <property type="entry name" value="Malic_N_dom_sf"/>
</dbReference>
<keyword evidence="11" id="KW-1185">Reference proteome</keyword>
<protein>
    <submittedName>
        <fullName evidence="10">Malate dehydrogenase (Oxaloacetate-decarboxylating)(NADP+)</fullName>
        <ecNumber evidence="10">1.1.1.40</ecNumber>
    </submittedName>
</protein>
<dbReference type="SUPFAM" id="SSF53659">
    <property type="entry name" value="Isocitrate/Isopropylmalate dehydrogenase-like"/>
    <property type="match status" value="1"/>
</dbReference>
<dbReference type="Gene3D" id="3.40.50.10950">
    <property type="match status" value="1"/>
</dbReference>
<dbReference type="SMART" id="SM01274">
    <property type="entry name" value="malic"/>
    <property type="match status" value="1"/>
</dbReference>
<comment type="caution">
    <text evidence="10">The sequence shown here is derived from an EMBL/GenBank/DDBJ whole genome shotgun (WGS) entry which is preliminary data.</text>
</comment>
<dbReference type="InterPro" id="IPR015884">
    <property type="entry name" value="Malic_enzyme_CS"/>
</dbReference>
<proteinExistence type="inferred from homology"/>
<dbReference type="PIRSF" id="PIRSF036684">
    <property type="entry name" value="ME_PTA"/>
    <property type="match status" value="1"/>
</dbReference>
<dbReference type="InterPro" id="IPR002505">
    <property type="entry name" value="PTA_PTB"/>
</dbReference>
<dbReference type="Gene3D" id="3.40.50.720">
    <property type="entry name" value="NAD(P)-binding Rossmann-like Domain"/>
    <property type="match status" value="1"/>
</dbReference>
<comment type="cofactor">
    <cofactor evidence="1">
        <name>Mn(2+)</name>
        <dbReference type="ChEBI" id="CHEBI:29035"/>
    </cofactor>
</comment>
<dbReference type="SUPFAM" id="SSF53223">
    <property type="entry name" value="Aminoacid dehydrogenase-like, N-terminal domain"/>
    <property type="match status" value="1"/>
</dbReference>
<dbReference type="GO" id="GO:0004473">
    <property type="term" value="F:malate dehydrogenase (decarboxylating) (NADP+) activity"/>
    <property type="evidence" value="ECO:0007669"/>
    <property type="project" value="UniProtKB-EC"/>
</dbReference>
<dbReference type="InterPro" id="IPR012301">
    <property type="entry name" value="Malic_N_dom"/>
</dbReference>
<organism evidence="10 11">
    <name type="scientific">Sphingomonas vulcanisoli</name>
    <dbReference type="NCBI Taxonomy" id="1658060"/>
    <lineage>
        <taxon>Bacteria</taxon>
        <taxon>Pseudomonadati</taxon>
        <taxon>Pseudomonadota</taxon>
        <taxon>Alphaproteobacteria</taxon>
        <taxon>Sphingomonadales</taxon>
        <taxon>Sphingomonadaceae</taxon>
        <taxon>Sphingomonas</taxon>
    </lineage>
</organism>
<dbReference type="Gene3D" id="3.40.50.10750">
    <property type="entry name" value="Isocitrate/Isopropylmalate dehydrogenase-like"/>
    <property type="match status" value="1"/>
</dbReference>
<reference evidence="10 11" key="1">
    <citation type="submission" date="2020-03" db="EMBL/GenBank/DDBJ databases">
        <title>Genomic Encyclopedia of Type Strains, Phase III (KMG-III): the genomes of soil and plant-associated and newly described type strains.</title>
        <authorList>
            <person name="Whitman W."/>
        </authorList>
    </citation>
    <scope>NUCLEOTIDE SEQUENCE [LARGE SCALE GENOMIC DNA]</scope>
    <source>
        <strain evidence="10 11">CECT 8804</strain>
    </source>
</reference>
<comment type="similarity">
    <text evidence="4">In the C-terminal section; belongs to the phosphate acetyltransferase and butyryltransferase family.</text>
</comment>
<evidence type="ECO:0000256" key="2">
    <source>
        <dbReference type="ARBA" id="ARBA00001946"/>
    </source>
</evidence>
<dbReference type="InterPro" id="IPR051674">
    <property type="entry name" value="Malate_Decarboxylase"/>
</dbReference>
<keyword evidence="6 10" id="KW-0560">Oxidoreductase</keyword>
<dbReference type="RefSeq" id="WP_167071614.1">
    <property type="nucleotide sequence ID" value="NZ_JAAOZC010000001.1"/>
</dbReference>
<evidence type="ECO:0000256" key="5">
    <source>
        <dbReference type="ARBA" id="ARBA00022723"/>
    </source>
</evidence>
<dbReference type="InterPro" id="IPR012302">
    <property type="entry name" value="Malic_NAD-bd"/>
</dbReference>
<evidence type="ECO:0000256" key="6">
    <source>
        <dbReference type="ARBA" id="ARBA00023002"/>
    </source>
</evidence>
<feature type="domain" description="Malic enzyme N-terminal" evidence="9">
    <location>
        <begin position="23"/>
        <end position="156"/>
    </location>
</feature>
<accession>A0ABX0TMY1</accession>
<evidence type="ECO:0000256" key="4">
    <source>
        <dbReference type="ARBA" id="ARBA00008756"/>
    </source>
</evidence>
<dbReference type="InterPro" id="IPR046346">
    <property type="entry name" value="Aminoacid_DH-like_N_sf"/>
</dbReference>
<dbReference type="CDD" id="cd05311">
    <property type="entry name" value="NAD_bind_2_malic_enz"/>
    <property type="match status" value="1"/>
</dbReference>
<comment type="similarity">
    <text evidence="3">In the N-terminal section; belongs to the malic enzymes family.</text>
</comment>
<dbReference type="Pfam" id="PF03949">
    <property type="entry name" value="Malic_M"/>
    <property type="match status" value="1"/>
</dbReference>
<dbReference type="Pfam" id="PF01515">
    <property type="entry name" value="PTA_PTB"/>
    <property type="match status" value="1"/>
</dbReference>
<dbReference type="PROSITE" id="PS00331">
    <property type="entry name" value="MALIC_ENZYMES"/>
    <property type="match status" value="1"/>
</dbReference>
<gene>
    <name evidence="10" type="ORF">FHS31_000459</name>
</gene>
<dbReference type="EMBL" id="JAAOZC010000001">
    <property type="protein sequence ID" value="NIJ06877.1"/>
    <property type="molecule type" value="Genomic_DNA"/>
</dbReference>
<comment type="cofactor">
    <cofactor evidence="2">
        <name>Mg(2+)</name>
        <dbReference type="ChEBI" id="CHEBI:18420"/>
    </cofactor>
</comment>
<dbReference type="Pfam" id="PF00390">
    <property type="entry name" value="malic"/>
    <property type="match status" value="2"/>
</dbReference>
<dbReference type="Proteomes" id="UP000727456">
    <property type="component" value="Unassembled WGS sequence"/>
</dbReference>
<dbReference type="PANTHER" id="PTHR43237">
    <property type="entry name" value="NADP-DEPENDENT MALIC ENZYME"/>
    <property type="match status" value="1"/>
</dbReference>
<dbReference type="InterPro" id="IPR042112">
    <property type="entry name" value="P_AcTrfase_dom2"/>
</dbReference>
<evidence type="ECO:0000256" key="1">
    <source>
        <dbReference type="ARBA" id="ARBA00001936"/>
    </source>
</evidence>
<keyword evidence="5" id="KW-0479">Metal-binding</keyword>
<name>A0ABX0TMY1_9SPHN</name>
<evidence type="ECO:0000256" key="3">
    <source>
        <dbReference type="ARBA" id="ARBA00007686"/>
    </source>
</evidence>
<evidence type="ECO:0000313" key="10">
    <source>
        <dbReference type="EMBL" id="NIJ06877.1"/>
    </source>
</evidence>
<keyword evidence="7" id="KW-0511">Multifunctional enzyme</keyword>
<sequence length="754" mass="80967">MAEGSNVQFSEREALLFHSEGRPGKIEIIASKPMATQRDLSLAYSPGVAVPVLAIAADPDTAYDYTAKGNLVAVISNGTAILGLGNLGALASKPVMEGKAVLFKRFADVDSIDLELATEDVDAFINAVALMEPSFGGINLEDIKAPECFVIEQTLRERMNIPVMHDDQHGTAIITAAGLINACYLTGRALKDVKVVVNGAGAAAIACTELIKAMGVRGDHVLMCDRTGVIYQGRTEAMDQWKSAHAAVTDRRTLKEALVGADVFLGLSAARAVSQDMVRDMAPKPIIFAMANPDPEITPPEAKAARPDAIVATGRSDYPNQVNNVLGFPFIFRGALDVRATTINEEMKIAAAEALAELARQQVPEEVAAAYGGRAPRFGEDYIIPAPFDPRLMEIVPSAVAQAAMDSGVARKPIADMDAYRESLRARLNPTTSVLTMAHAGARANPKRVIFAEAEEEVVLRAAIAFRDGGYGTPILVGRDIVRDKLKALGVEDLSGFELSNSVHSALVPEMVDYLYKRLQRRGYLRREVEAMVNRDRNIFSALLLALDKGDAMISGITRTYGRTLSQIRRVIDPIEGRRPCGIHIIVSKARTVFTADTMVTERPSPKELAAIAEHTAAVARRMGHEPRVAFLSFSSFGNPSGTWVDNIREAVAILEARNPDFEFEGEMAPDVALNPEVMKNYPFSRLSGPANVLVMPGLQSANISAKLLREIGNDTVIGPMLVGMEKPVQVATMSATASELLTLAVLAGSGIAG</sequence>
<evidence type="ECO:0000256" key="7">
    <source>
        <dbReference type="ARBA" id="ARBA00023268"/>
    </source>
</evidence>